<comment type="caution">
    <text evidence="8">The sequence shown here is derived from an EMBL/GenBank/DDBJ whole genome shotgun (WGS) entry which is preliminary data.</text>
</comment>
<dbReference type="GO" id="GO:0043115">
    <property type="term" value="F:precorrin-2 dehydrogenase activity"/>
    <property type="evidence" value="ECO:0007669"/>
    <property type="project" value="UniProtKB-EC"/>
</dbReference>
<dbReference type="PANTHER" id="PTHR35330">
    <property type="entry name" value="SIROHEME BIOSYNTHESIS PROTEIN MET8"/>
    <property type="match status" value="1"/>
</dbReference>
<proteinExistence type="predicted"/>
<dbReference type="SUPFAM" id="SSF75615">
    <property type="entry name" value="Siroheme synthase middle domains-like"/>
    <property type="match status" value="1"/>
</dbReference>
<evidence type="ECO:0000256" key="6">
    <source>
        <dbReference type="ARBA" id="ARBA00047561"/>
    </source>
</evidence>
<dbReference type="PANTHER" id="PTHR35330:SF1">
    <property type="entry name" value="SIROHEME BIOSYNTHESIS PROTEIN MET8"/>
    <property type="match status" value="1"/>
</dbReference>
<feature type="domain" description="Siroheme synthase central" evidence="7">
    <location>
        <begin position="119"/>
        <end position="143"/>
    </location>
</feature>
<dbReference type="AlphaFoldDB" id="A0A8J6N0T4"/>
<evidence type="ECO:0000256" key="1">
    <source>
        <dbReference type="ARBA" id="ARBA00005010"/>
    </source>
</evidence>
<sequence>MTYPIFLQLEDKIALVVGGGRVAQRKVETLLKCGAVIHIISRVLTDKLKELIDSNKVRLLGEEMRDEFLDDVFIVIAATDDKELNSRVSEIARNRGLLVNAVDQPADCNFIVPSIVRKGDLTIAISTSGKSPALAKKIRKEIDGQFGNEYESFLNLMGTLRKEILEMGLSQEENSRIFHKIVDGGIIEAIARNDLAKVESSLGSILPQEINIKDVLSELK</sequence>
<dbReference type="Proteomes" id="UP000650524">
    <property type="component" value="Unassembled WGS sequence"/>
</dbReference>
<keyword evidence="4" id="KW-0520">NAD</keyword>
<dbReference type="EMBL" id="JACNJD010000230">
    <property type="protein sequence ID" value="MBC8177721.1"/>
    <property type="molecule type" value="Genomic_DNA"/>
</dbReference>
<dbReference type="EC" id="1.3.1.76" evidence="2"/>
<dbReference type="InterPro" id="IPR028161">
    <property type="entry name" value="Met8-like"/>
</dbReference>
<comment type="catalytic activity">
    <reaction evidence="6">
        <text>precorrin-2 + NAD(+) = sirohydrochlorin + NADH + 2 H(+)</text>
        <dbReference type="Rhea" id="RHEA:15613"/>
        <dbReference type="ChEBI" id="CHEBI:15378"/>
        <dbReference type="ChEBI" id="CHEBI:57540"/>
        <dbReference type="ChEBI" id="CHEBI:57945"/>
        <dbReference type="ChEBI" id="CHEBI:58351"/>
        <dbReference type="ChEBI" id="CHEBI:58827"/>
        <dbReference type="EC" id="1.3.1.76"/>
    </reaction>
</comment>
<dbReference type="Pfam" id="PF14824">
    <property type="entry name" value="Sirohm_synth_M"/>
    <property type="match status" value="1"/>
</dbReference>
<keyword evidence="5" id="KW-0627">Porphyrin biosynthesis</keyword>
<evidence type="ECO:0000256" key="3">
    <source>
        <dbReference type="ARBA" id="ARBA00023002"/>
    </source>
</evidence>
<evidence type="ECO:0000256" key="5">
    <source>
        <dbReference type="ARBA" id="ARBA00023244"/>
    </source>
</evidence>
<keyword evidence="3" id="KW-0560">Oxidoreductase</keyword>
<evidence type="ECO:0000313" key="8">
    <source>
        <dbReference type="EMBL" id="MBC8177721.1"/>
    </source>
</evidence>
<dbReference type="Pfam" id="PF13241">
    <property type="entry name" value="NAD_binding_7"/>
    <property type="match status" value="1"/>
</dbReference>
<dbReference type="InterPro" id="IPR042518">
    <property type="entry name" value="SirC_C"/>
</dbReference>
<protein>
    <recommendedName>
        <fullName evidence="2">precorrin-2 dehydrogenase</fullName>
        <ecNumber evidence="2">1.3.1.76</ecNumber>
    </recommendedName>
</protein>
<dbReference type="UniPathway" id="UPA00262">
    <property type="reaction ID" value="UER00222"/>
</dbReference>
<comment type="pathway">
    <text evidence="1">Porphyrin-containing compound metabolism; siroheme biosynthesis; sirohydrochlorin from precorrin-2: step 1/1.</text>
</comment>
<dbReference type="Gene3D" id="3.40.50.720">
    <property type="entry name" value="NAD(P)-binding Rossmann-like Domain"/>
    <property type="match status" value="1"/>
</dbReference>
<dbReference type="InterPro" id="IPR006367">
    <property type="entry name" value="Sirohaem_synthase_N"/>
</dbReference>
<organism evidence="8 9">
    <name type="scientific">Candidatus Desulfacyla euxinica</name>
    <dbReference type="NCBI Taxonomy" id="2841693"/>
    <lineage>
        <taxon>Bacteria</taxon>
        <taxon>Deltaproteobacteria</taxon>
        <taxon>Candidatus Desulfacyla</taxon>
    </lineage>
</organism>
<accession>A0A8J6N0T4</accession>
<dbReference type="GO" id="GO:0004325">
    <property type="term" value="F:ferrochelatase activity"/>
    <property type="evidence" value="ECO:0007669"/>
    <property type="project" value="InterPro"/>
</dbReference>
<evidence type="ECO:0000313" key="9">
    <source>
        <dbReference type="Proteomes" id="UP000650524"/>
    </source>
</evidence>
<evidence type="ECO:0000256" key="2">
    <source>
        <dbReference type="ARBA" id="ARBA00012400"/>
    </source>
</evidence>
<name>A0A8J6N0T4_9DELT</name>
<evidence type="ECO:0000256" key="4">
    <source>
        <dbReference type="ARBA" id="ARBA00023027"/>
    </source>
</evidence>
<dbReference type="SUPFAM" id="SSF51735">
    <property type="entry name" value="NAD(P)-binding Rossmann-fold domains"/>
    <property type="match status" value="1"/>
</dbReference>
<dbReference type="Gene3D" id="1.10.8.610">
    <property type="entry name" value="SirC, precorrin-2 dehydrogenase, C-terminal helical domain-like"/>
    <property type="match status" value="1"/>
</dbReference>
<dbReference type="NCBIfam" id="TIGR01470">
    <property type="entry name" value="cysG_Nterm"/>
    <property type="match status" value="1"/>
</dbReference>
<dbReference type="InterPro" id="IPR036291">
    <property type="entry name" value="NAD(P)-bd_dom_sf"/>
</dbReference>
<dbReference type="InterPro" id="IPR028281">
    <property type="entry name" value="Sirohaem_synthase_central"/>
</dbReference>
<gene>
    <name evidence="8" type="ORF">H8E19_09985</name>
</gene>
<evidence type="ECO:0000259" key="7">
    <source>
        <dbReference type="Pfam" id="PF14824"/>
    </source>
</evidence>
<reference evidence="8 9" key="1">
    <citation type="submission" date="2020-08" db="EMBL/GenBank/DDBJ databases">
        <title>Bridging the membrane lipid divide: bacteria of the FCB group superphylum have the potential to synthesize archaeal ether lipids.</title>
        <authorList>
            <person name="Villanueva L."/>
            <person name="Von Meijenfeldt F.A.B."/>
            <person name="Westbye A.B."/>
            <person name="Yadav S."/>
            <person name="Hopmans E.C."/>
            <person name="Dutilh B.E."/>
            <person name="Sinninghe Damste J.S."/>
        </authorList>
    </citation>
    <scope>NUCLEOTIDE SEQUENCE [LARGE SCALE GENOMIC DNA]</scope>
    <source>
        <strain evidence="8">NIOZ-UU27</strain>
    </source>
</reference>
<dbReference type="GO" id="GO:0019354">
    <property type="term" value="P:siroheme biosynthetic process"/>
    <property type="evidence" value="ECO:0007669"/>
    <property type="project" value="UniProtKB-UniPathway"/>
</dbReference>